<comment type="caution">
    <text evidence="2">The sequence shown here is derived from an EMBL/GenBank/DDBJ whole genome shotgun (WGS) entry which is preliminary data.</text>
</comment>
<name>A0AAE3G8J3_9GAMM</name>
<keyword evidence="1" id="KW-1133">Transmembrane helix</keyword>
<feature type="transmembrane region" description="Helical" evidence="1">
    <location>
        <begin position="275"/>
        <end position="299"/>
    </location>
</feature>
<feature type="transmembrane region" description="Helical" evidence="1">
    <location>
        <begin position="179"/>
        <end position="199"/>
    </location>
</feature>
<evidence type="ECO:0000313" key="2">
    <source>
        <dbReference type="EMBL" id="MCP1676751.1"/>
    </source>
</evidence>
<keyword evidence="3" id="KW-1185">Reference proteome</keyword>
<evidence type="ECO:0000313" key="3">
    <source>
        <dbReference type="Proteomes" id="UP001205843"/>
    </source>
</evidence>
<feature type="transmembrane region" description="Helical" evidence="1">
    <location>
        <begin position="245"/>
        <end position="263"/>
    </location>
</feature>
<accession>A0AAE3G8J3</accession>
<dbReference type="Proteomes" id="UP001205843">
    <property type="component" value="Unassembled WGS sequence"/>
</dbReference>
<gene>
    <name evidence="2" type="ORF">J2T57_003924</name>
</gene>
<dbReference type="Pfam" id="PF05940">
    <property type="entry name" value="NnrS"/>
    <property type="match status" value="1"/>
</dbReference>
<evidence type="ECO:0000256" key="1">
    <source>
        <dbReference type="SAM" id="Phobius"/>
    </source>
</evidence>
<feature type="transmembrane region" description="Helical" evidence="1">
    <location>
        <begin position="72"/>
        <end position="92"/>
    </location>
</feature>
<keyword evidence="1" id="KW-0472">Membrane</keyword>
<feature type="transmembrane region" description="Helical" evidence="1">
    <location>
        <begin position="334"/>
        <end position="356"/>
    </location>
</feature>
<feature type="transmembrane region" description="Helical" evidence="1">
    <location>
        <begin position="362"/>
        <end position="384"/>
    </location>
</feature>
<feature type="transmembrane region" description="Helical" evidence="1">
    <location>
        <begin position="305"/>
        <end position="327"/>
    </location>
</feature>
<reference evidence="2" key="1">
    <citation type="submission" date="2022-03" db="EMBL/GenBank/DDBJ databases">
        <title>Genomic Encyclopedia of Type Strains, Phase III (KMG-III): the genomes of soil and plant-associated and newly described type strains.</title>
        <authorList>
            <person name="Whitman W."/>
        </authorList>
    </citation>
    <scope>NUCLEOTIDE SEQUENCE</scope>
    <source>
        <strain evidence="2">ANL 6-2</strain>
    </source>
</reference>
<dbReference type="InterPro" id="IPR010266">
    <property type="entry name" value="NnrS"/>
</dbReference>
<feature type="transmembrane region" description="Helical" evidence="1">
    <location>
        <begin position="122"/>
        <end position="143"/>
    </location>
</feature>
<proteinExistence type="predicted"/>
<organism evidence="2 3">
    <name type="scientific">Natronocella acetinitrilica</name>
    <dbReference type="NCBI Taxonomy" id="414046"/>
    <lineage>
        <taxon>Bacteria</taxon>
        <taxon>Pseudomonadati</taxon>
        <taxon>Pseudomonadota</taxon>
        <taxon>Gammaproteobacteria</taxon>
        <taxon>Chromatiales</taxon>
        <taxon>Ectothiorhodospiraceae</taxon>
        <taxon>Natronocella</taxon>
    </lineage>
</organism>
<feature type="transmembrane region" description="Helical" evidence="1">
    <location>
        <begin position="220"/>
        <end position="239"/>
    </location>
</feature>
<sequence length="400" mass="43072">MTGDRHDRIRNHIIKSPRQRRRATLSVPLPDLFLSLALLAVVAVPLWTAELTGWFSAPLALPGYFWHQHELVFAFLNAGIAGFLLTAVCVWTGTERLHGLPLMGLWLVWLAGRLVMGFGAELPAWVVMAVNLAFLPLVMVDAGWRIWHGRQKRQLVLLLVIGLVWLMQLGFFLQPHGPYVHGALIVAAALMLVIGGRITPNFSKAWLRQQGLPGRGPHTVPWLEITLLIAMAMTLVGVLTGLQAVIVIAAGLAAPLSLARTLLWRGWEVRGEPLLWMLHLSLLWIPLGLALLAGSAAGWWPATAWIHALGVGAMGGLILGVISRVALGHTGRTLKLPAGMTAAFVVIHIAALARVATGLGDLPWQAGIGIAGTLWTVAFGLFLVRYTGILAGPRADGAPG</sequence>
<keyword evidence="1" id="KW-0812">Transmembrane</keyword>
<dbReference type="AlphaFoldDB" id="A0AAE3G8J3"/>
<feature type="transmembrane region" description="Helical" evidence="1">
    <location>
        <begin position="99"/>
        <end position="116"/>
    </location>
</feature>
<feature type="transmembrane region" description="Helical" evidence="1">
    <location>
        <begin position="155"/>
        <end position="173"/>
    </location>
</feature>
<protein>
    <submittedName>
        <fullName evidence="2">Uncharacterized protein involved in response to NO</fullName>
    </submittedName>
</protein>
<dbReference type="EMBL" id="JALJXV010000011">
    <property type="protein sequence ID" value="MCP1676751.1"/>
    <property type="molecule type" value="Genomic_DNA"/>
</dbReference>